<name>A0AAU0MXG5_9GAMM</name>
<gene>
    <name evidence="2" type="ORF">R5R33_10420</name>
</gene>
<dbReference type="SUPFAM" id="SSF74653">
    <property type="entry name" value="TolA/TonB C-terminal domain"/>
    <property type="match status" value="1"/>
</dbReference>
<evidence type="ECO:0000313" key="2">
    <source>
        <dbReference type="EMBL" id="WOX04158.1"/>
    </source>
</evidence>
<dbReference type="KEGG" id="mpaf:R5R33_10420"/>
<organism evidence="2 3">
    <name type="scientific">Microbulbifer pacificus</name>
    <dbReference type="NCBI Taxonomy" id="407164"/>
    <lineage>
        <taxon>Bacteria</taxon>
        <taxon>Pseudomonadati</taxon>
        <taxon>Pseudomonadota</taxon>
        <taxon>Gammaproteobacteria</taxon>
        <taxon>Cellvibrionales</taxon>
        <taxon>Microbulbiferaceae</taxon>
        <taxon>Microbulbifer</taxon>
    </lineage>
</organism>
<evidence type="ECO:0000313" key="3">
    <source>
        <dbReference type="Proteomes" id="UP001302477"/>
    </source>
</evidence>
<feature type="domain" description="TonB C-terminal" evidence="1">
    <location>
        <begin position="74"/>
        <end position="142"/>
    </location>
</feature>
<dbReference type="InterPro" id="IPR037682">
    <property type="entry name" value="TonB_C"/>
</dbReference>
<evidence type="ECO:0000259" key="1">
    <source>
        <dbReference type="Pfam" id="PF03544"/>
    </source>
</evidence>
<dbReference type="RefSeq" id="WP_318952636.1">
    <property type="nucleotide sequence ID" value="NZ_CP137555.1"/>
</dbReference>
<dbReference type="EMBL" id="CP137555">
    <property type="protein sequence ID" value="WOX04158.1"/>
    <property type="molecule type" value="Genomic_DNA"/>
</dbReference>
<sequence length="169" mass="19476">MVKSVFTAITLLASSQAFCLDWERPDCSKYADFGECRNAESNNYRLQKQQEFREKGLSFWYYERPDYSDNKKVEQALEDKVEGALFFSFTVKRDGSVADVALKSKTSDEVAVFAEPILAAIKNWQFVPSEKDWQDQEWRYQFFFKQEDCDAEASDTEACAAEEKAASAE</sequence>
<proteinExistence type="predicted"/>
<dbReference type="AlphaFoldDB" id="A0AAU0MXG5"/>
<dbReference type="Proteomes" id="UP001302477">
    <property type="component" value="Chromosome"/>
</dbReference>
<dbReference type="Pfam" id="PF03544">
    <property type="entry name" value="TonB_C"/>
    <property type="match status" value="1"/>
</dbReference>
<accession>A0AAU0MXG5</accession>
<reference evidence="2 3" key="1">
    <citation type="submission" date="2023-10" db="EMBL/GenBank/DDBJ databases">
        <title>Description of Microbulbifer bruguierae sp. nov., isolated from the sediments of mangrove plant Bruguiera sexangula and comparative genomic analyses of the genus Microbulbifer.</title>
        <authorList>
            <person name="Long M."/>
        </authorList>
    </citation>
    <scope>NUCLEOTIDE SEQUENCE [LARGE SCALE GENOMIC DNA]</scope>
    <source>
        <strain evidence="2 3">SPO729</strain>
    </source>
</reference>
<dbReference type="GO" id="GO:0055085">
    <property type="term" value="P:transmembrane transport"/>
    <property type="evidence" value="ECO:0007669"/>
    <property type="project" value="InterPro"/>
</dbReference>
<protein>
    <submittedName>
        <fullName evidence="2">Energy transducer TonB</fullName>
    </submittedName>
</protein>
<keyword evidence="3" id="KW-1185">Reference proteome</keyword>
<dbReference type="Gene3D" id="3.30.1150.10">
    <property type="match status" value="1"/>
</dbReference>